<evidence type="ECO:0000259" key="1">
    <source>
        <dbReference type="PROSITE" id="PS51352"/>
    </source>
</evidence>
<evidence type="ECO:0000313" key="2">
    <source>
        <dbReference type="EMBL" id="KAK3091713.1"/>
    </source>
</evidence>
<dbReference type="PANTHER" id="PTHR46472">
    <property type="entry name" value="NUCLEOREDOXIN"/>
    <property type="match status" value="1"/>
</dbReference>
<protein>
    <recommendedName>
        <fullName evidence="1">Thioredoxin domain-containing protein</fullName>
    </recommendedName>
</protein>
<dbReference type="GO" id="GO:0004791">
    <property type="term" value="F:thioredoxin-disulfide reductase (NADPH) activity"/>
    <property type="evidence" value="ECO:0007669"/>
    <property type="project" value="TreeGrafter"/>
</dbReference>
<dbReference type="InterPro" id="IPR036249">
    <property type="entry name" value="Thioredoxin-like_sf"/>
</dbReference>
<accession>A0AA88XU10</accession>
<dbReference type="Proteomes" id="UP001186944">
    <property type="component" value="Unassembled WGS sequence"/>
</dbReference>
<proteinExistence type="predicted"/>
<dbReference type="InterPro" id="IPR013766">
    <property type="entry name" value="Thioredoxin_domain"/>
</dbReference>
<dbReference type="GO" id="GO:0005634">
    <property type="term" value="C:nucleus"/>
    <property type="evidence" value="ECO:0007669"/>
    <property type="project" value="TreeGrafter"/>
</dbReference>
<sequence length="147" mass="16506">MAGIKGLVGETVLGKKGEVVNVDDIIKDKEAIGLYFSAHWCPPCRGFTPLLKDYYKTHEERLAIIFVSSDRDEASFNGYFGEMPWHAVSFNNTEVKGKLSSKYEIRGIPTLLFLDSNGEMLRKDGRAFVTNKEDPSKLKEKLAQATE</sequence>
<dbReference type="EMBL" id="VSWD01000010">
    <property type="protein sequence ID" value="KAK3091713.1"/>
    <property type="molecule type" value="Genomic_DNA"/>
</dbReference>
<keyword evidence="3" id="KW-1185">Reference proteome</keyword>
<dbReference type="AlphaFoldDB" id="A0AA88XU10"/>
<comment type="caution">
    <text evidence="2">The sequence shown here is derived from an EMBL/GenBank/DDBJ whole genome shotgun (WGS) entry which is preliminary data.</text>
</comment>
<dbReference type="GO" id="GO:0031397">
    <property type="term" value="P:negative regulation of protein ubiquitination"/>
    <property type="evidence" value="ECO:0007669"/>
    <property type="project" value="TreeGrafter"/>
</dbReference>
<dbReference type="Gene3D" id="3.40.30.10">
    <property type="entry name" value="Glutaredoxin"/>
    <property type="match status" value="1"/>
</dbReference>
<dbReference type="SUPFAM" id="SSF52833">
    <property type="entry name" value="Thioredoxin-like"/>
    <property type="match status" value="1"/>
</dbReference>
<dbReference type="PROSITE" id="PS51352">
    <property type="entry name" value="THIOREDOXIN_2"/>
    <property type="match status" value="1"/>
</dbReference>
<dbReference type="InterPro" id="IPR012336">
    <property type="entry name" value="Thioredoxin-like_fold"/>
</dbReference>
<evidence type="ECO:0000313" key="3">
    <source>
        <dbReference type="Proteomes" id="UP001186944"/>
    </source>
</evidence>
<dbReference type="PANTHER" id="PTHR46472:SF1">
    <property type="entry name" value="NUCLEOREDOXIN"/>
    <property type="match status" value="1"/>
</dbReference>
<dbReference type="Pfam" id="PF13905">
    <property type="entry name" value="Thioredoxin_8"/>
    <property type="match status" value="1"/>
</dbReference>
<gene>
    <name evidence="2" type="ORF">FSP39_022097</name>
</gene>
<feature type="domain" description="Thioredoxin" evidence="1">
    <location>
        <begin position="1"/>
        <end position="147"/>
    </location>
</feature>
<dbReference type="GO" id="GO:0030178">
    <property type="term" value="P:negative regulation of Wnt signaling pathway"/>
    <property type="evidence" value="ECO:0007669"/>
    <property type="project" value="TreeGrafter"/>
</dbReference>
<organism evidence="2 3">
    <name type="scientific">Pinctada imbricata</name>
    <name type="common">Atlantic pearl-oyster</name>
    <name type="synonym">Pinctada martensii</name>
    <dbReference type="NCBI Taxonomy" id="66713"/>
    <lineage>
        <taxon>Eukaryota</taxon>
        <taxon>Metazoa</taxon>
        <taxon>Spiralia</taxon>
        <taxon>Lophotrochozoa</taxon>
        <taxon>Mollusca</taxon>
        <taxon>Bivalvia</taxon>
        <taxon>Autobranchia</taxon>
        <taxon>Pteriomorphia</taxon>
        <taxon>Pterioida</taxon>
        <taxon>Pterioidea</taxon>
        <taxon>Pteriidae</taxon>
        <taxon>Pinctada</taxon>
    </lineage>
</organism>
<reference evidence="2" key="1">
    <citation type="submission" date="2019-08" db="EMBL/GenBank/DDBJ databases">
        <title>The improved chromosome-level genome for the pearl oyster Pinctada fucata martensii using PacBio sequencing and Hi-C.</title>
        <authorList>
            <person name="Zheng Z."/>
        </authorList>
    </citation>
    <scope>NUCLEOTIDE SEQUENCE</scope>
    <source>
        <strain evidence="2">ZZ-2019</strain>
        <tissue evidence="2">Adductor muscle</tissue>
    </source>
</reference>
<name>A0AA88XU10_PINIB</name>